<evidence type="ECO:0000256" key="3">
    <source>
        <dbReference type="SAM" id="SignalP"/>
    </source>
</evidence>
<dbReference type="PANTHER" id="PTHR43037">
    <property type="entry name" value="UNNAMED PRODUCT-RELATED"/>
    <property type="match status" value="1"/>
</dbReference>
<keyword evidence="2" id="KW-0378">Hydrolase</keyword>
<evidence type="ECO:0000256" key="1">
    <source>
        <dbReference type="ARBA" id="ARBA00022729"/>
    </source>
</evidence>
<accession>A0A1G7VUH8</accession>
<dbReference type="NCBIfam" id="TIGR01840">
    <property type="entry name" value="esterase_phb"/>
    <property type="match status" value="1"/>
</dbReference>
<dbReference type="Proteomes" id="UP000198923">
    <property type="component" value="Unassembled WGS sequence"/>
</dbReference>
<evidence type="ECO:0000313" key="5">
    <source>
        <dbReference type="EMBL" id="SDG63433.1"/>
    </source>
</evidence>
<dbReference type="STRING" id="504805.SAMN05421505_10657"/>
<dbReference type="AlphaFoldDB" id="A0A1G7VUH8"/>
<sequence>MLRSVFHALCGTVLLLAASLTFTAPSAAAASLVEVTDFGPNPSNLQMHVYAPDSVADSPAVVVALHYCTGSGPVLHQDTEFRALADRYGFIVVYPSATRAGHCFDASSPEALRRGGGSDPVGIRSMVAFAQREYDGDPKRVFAVGVSSGAMMTNVLLANYPDVFAAGAAFMGVPYGCFASPWGWNVECAGGRIVKTPEQWGDLVRASYPGYRGRLPRIQLWHGTEDGALAYANLGEQVKQWTNVHGVGQNPVSTDNPQPTWTRTRYGNAGARAKVEAVSVAGVGHGLPTPGMAQHAVEFFGLTTPCQVAYQTNSWNSGFTARIRVTNTGDSPVEGWRLAFTLPPGQSITSGWGAAYNGASGQISAENLRYNATIAPGHSAYLGLVATHTGDSGEPNAFTVNGTACEIQPR</sequence>
<dbReference type="PANTHER" id="PTHR43037:SF5">
    <property type="entry name" value="FERULOYL ESTERASE"/>
    <property type="match status" value="1"/>
</dbReference>
<dbReference type="InterPro" id="IPR010126">
    <property type="entry name" value="Esterase_phb"/>
</dbReference>
<dbReference type="PROSITE" id="PS51173">
    <property type="entry name" value="CBM2"/>
    <property type="match status" value="1"/>
</dbReference>
<dbReference type="Gene3D" id="3.40.50.1820">
    <property type="entry name" value="alpha/beta hydrolase"/>
    <property type="match status" value="1"/>
</dbReference>
<dbReference type="InterPro" id="IPR001919">
    <property type="entry name" value="CBD2"/>
</dbReference>
<evidence type="ECO:0000259" key="4">
    <source>
        <dbReference type="PROSITE" id="PS51173"/>
    </source>
</evidence>
<dbReference type="GO" id="GO:0005975">
    <property type="term" value="P:carbohydrate metabolic process"/>
    <property type="evidence" value="ECO:0007669"/>
    <property type="project" value="InterPro"/>
</dbReference>
<dbReference type="InterPro" id="IPR029058">
    <property type="entry name" value="AB_hydrolase_fold"/>
</dbReference>
<feature type="signal peptide" evidence="3">
    <location>
        <begin position="1"/>
        <end position="29"/>
    </location>
</feature>
<dbReference type="Pfam" id="PF10503">
    <property type="entry name" value="Esterase_PHB"/>
    <property type="match status" value="1"/>
</dbReference>
<dbReference type="InterPro" id="IPR050955">
    <property type="entry name" value="Plant_Biomass_Hydrol_Est"/>
</dbReference>
<name>A0A1G7VUH8_9ACTN</name>
<dbReference type="SUPFAM" id="SSF49384">
    <property type="entry name" value="Carbohydrate-binding domain"/>
    <property type="match status" value="1"/>
</dbReference>
<dbReference type="GO" id="GO:0004553">
    <property type="term" value="F:hydrolase activity, hydrolyzing O-glycosyl compounds"/>
    <property type="evidence" value="ECO:0007669"/>
    <property type="project" value="InterPro"/>
</dbReference>
<keyword evidence="6" id="KW-1185">Reference proteome</keyword>
<reference evidence="5 6" key="1">
    <citation type="submission" date="2016-10" db="EMBL/GenBank/DDBJ databases">
        <authorList>
            <person name="de Groot N.N."/>
        </authorList>
    </citation>
    <scope>NUCLEOTIDE SEQUENCE [LARGE SCALE GENOMIC DNA]</scope>
    <source>
        <strain evidence="5 6">CPCC 201354</strain>
    </source>
</reference>
<keyword evidence="1 3" id="KW-0732">Signal</keyword>
<proteinExistence type="predicted"/>
<dbReference type="SMART" id="SM00637">
    <property type="entry name" value="CBD_II"/>
    <property type="match status" value="1"/>
</dbReference>
<dbReference type="RefSeq" id="WP_245690890.1">
    <property type="nucleotide sequence ID" value="NZ_FNCN01000006.1"/>
</dbReference>
<feature type="domain" description="CBM2" evidence="4">
    <location>
        <begin position="299"/>
        <end position="408"/>
    </location>
</feature>
<dbReference type="InterPro" id="IPR008965">
    <property type="entry name" value="CBM2/CBM3_carb-bd_dom_sf"/>
</dbReference>
<dbReference type="Pfam" id="PF00553">
    <property type="entry name" value="CBM_2"/>
    <property type="match status" value="1"/>
</dbReference>
<evidence type="ECO:0000313" key="6">
    <source>
        <dbReference type="Proteomes" id="UP000198923"/>
    </source>
</evidence>
<dbReference type="GO" id="GO:0005576">
    <property type="term" value="C:extracellular region"/>
    <property type="evidence" value="ECO:0007669"/>
    <property type="project" value="InterPro"/>
</dbReference>
<dbReference type="SUPFAM" id="SSF53474">
    <property type="entry name" value="alpha/beta-Hydrolases"/>
    <property type="match status" value="2"/>
</dbReference>
<evidence type="ECO:0000256" key="2">
    <source>
        <dbReference type="ARBA" id="ARBA00022801"/>
    </source>
</evidence>
<organism evidence="5 6">
    <name type="scientific">Sinosporangium album</name>
    <dbReference type="NCBI Taxonomy" id="504805"/>
    <lineage>
        <taxon>Bacteria</taxon>
        <taxon>Bacillati</taxon>
        <taxon>Actinomycetota</taxon>
        <taxon>Actinomycetes</taxon>
        <taxon>Streptosporangiales</taxon>
        <taxon>Streptosporangiaceae</taxon>
        <taxon>Sinosporangium</taxon>
    </lineage>
</organism>
<dbReference type="InterPro" id="IPR012291">
    <property type="entry name" value="CBM2_carb-bd_dom_sf"/>
</dbReference>
<dbReference type="Gene3D" id="2.60.40.290">
    <property type="match status" value="1"/>
</dbReference>
<dbReference type="GO" id="GO:0030247">
    <property type="term" value="F:polysaccharide binding"/>
    <property type="evidence" value="ECO:0007669"/>
    <property type="project" value="UniProtKB-UniRule"/>
</dbReference>
<feature type="chain" id="PRO_5011660867" evidence="3">
    <location>
        <begin position="30"/>
        <end position="410"/>
    </location>
</feature>
<dbReference type="EMBL" id="FNCN01000006">
    <property type="protein sequence ID" value="SDG63433.1"/>
    <property type="molecule type" value="Genomic_DNA"/>
</dbReference>
<gene>
    <name evidence="5" type="ORF">SAMN05421505_10657</name>
</gene>
<protein>
    <submittedName>
        <fullName evidence="5">Esterase, PHB depolymerase family</fullName>
    </submittedName>
</protein>